<dbReference type="PANTHER" id="PTHR47199:SF2">
    <property type="entry name" value="PHOTOSYSTEM II STABILITY_ASSEMBLY FACTOR HCF136, CHLOROPLASTIC"/>
    <property type="match status" value="1"/>
</dbReference>
<evidence type="ECO:0000256" key="3">
    <source>
        <dbReference type="SAM" id="MobiDB-lite"/>
    </source>
</evidence>
<name>A0A923I5G5_9BURK</name>
<feature type="domain" description="Photosynthesis system II assembly factor Ycf48/Hcf136-like" evidence="4">
    <location>
        <begin position="109"/>
        <end position="205"/>
    </location>
</feature>
<keyword evidence="5" id="KW-0378">Hydrolase</keyword>
<gene>
    <name evidence="5" type="ORF">H8K47_11090</name>
</gene>
<evidence type="ECO:0000256" key="1">
    <source>
        <dbReference type="ARBA" id="ARBA00022531"/>
    </source>
</evidence>
<dbReference type="GO" id="GO:0009523">
    <property type="term" value="C:photosystem II"/>
    <property type="evidence" value="ECO:0007669"/>
    <property type="project" value="UniProtKB-KW"/>
</dbReference>
<keyword evidence="2" id="KW-0604">Photosystem II</keyword>
<dbReference type="AlphaFoldDB" id="A0A923I5G5"/>
<evidence type="ECO:0000313" key="5">
    <source>
        <dbReference type="EMBL" id="MBC3935906.1"/>
    </source>
</evidence>
<accession>A0A923I5G5</accession>
<organism evidence="5 6">
    <name type="scientific">Undibacterium rugosum</name>
    <dbReference type="NCBI Taxonomy" id="2762291"/>
    <lineage>
        <taxon>Bacteria</taxon>
        <taxon>Pseudomonadati</taxon>
        <taxon>Pseudomonadota</taxon>
        <taxon>Betaproteobacteria</taxon>
        <taxon>Burkholderiales</taxon>
        <taxon>Oxalobacteraceae</taxon>
        <taxon>Undibacterium</taxon>
    </lineage>
</organism>
<dbReference type="InterPro" id="IPR015943">
    <property type="entry name" value="WD40/YVTN_repeat-like_dom_sf"/>
</dbReference>
<protein>
    <submittedName>
        <fullName evidence="5">Glycosyl hydrolase</fullName>
    </submittedName>
</protein>
<proteinExistence type="predicted"/>
<dbReference type="Pfam" id="PF14870">
    <property type="entry name" value="PSII_BNR"/>
    <property type="match status" value="1"/>
</dbReference>
<dbReference type="SUPFAM" id="SSF110296">
    <property type="entry name" value="Oligoxyloglucan reducing end-specific cellobiohydrolase"/>
    <property type="match status" value="1"/>
</dbReference>
<keyword evidence="6" id="KW-1185">Reference proteome</keyword>
<comment type="caution">
    <text evidence="5">The sequence shown here is derived from an EMBL/GenBank/DDBJ whole genome shotgun (WGS) entry which is preliminary data.</text>
</comment>
<dbReference type="GO" id="GO:0015979">
    <property type="term" value="P:photosynthesis"/>
    <property type="evidence" value="ECO:0007669"/>
    <property type="project" value="UniProtKB-KW"/>
</dbReference>
<keyword evidence="1" id="KW-0602">Photosynthesis</keyword>
<dbReference type="PANTHER" id="PTHR47199">
    <property type="entry name" value="PHOTOSYSTEM II STABILITY/ASSEMBLY FACTOR HCF136, CHLOROPLASTIC"/>
    <property type="match status" value="1"/>
</dbReference>
<sequence length="322" mass="33606">MNSGFAQEKPSASGDANTTVPSLKVKPARIAPSAQTAMMLAAASAGSRIVAVGERGVVLLSDDAGKSFHQAASVPISATLTSVHFIDTKNGWAAGHWGAILKTGDAGETWQLLRSDTKVDQPLFSIYFKDARNGWAAGLWSLLLSTSDGGATWQSVSLPVPAGESKADRNLFAIFSDQEGGLAITAERGTIVHSADGGSSWTYIDTGYKGSLWAGTVLQDGTWMVGGLRGTMLRSADHGKTWHSSPTGTKSSLTGIMQAKNGAVIAVGFDGVMLTSRDNGMTFSIKQRPDRASITAAVLAQDLNPVTFSQSGPMKDVGDTVN</sequence>
<dbReference type="GO" id="GO:0016787">
    <property type="term" value="F:hydrolase activity"/>
    <property type="evidence" value="ECO:0007669"/>
    <property type="project" value="UniProtKB-KW"/>
</dbReference>
<dbReference type="CDD" id="cd15482">
    <property type="entry name" value="Sialidase_non-viral"/>
    <property type="match status" value="1"/>
</dbReference>
<dbReference type="Gene3D" id="2.130.10.10">
    <property type="entry name" value="YVTN repeat-like/Quinoprotein amine dehydrogenase"/>
    <property type="match status" value="2"/>
</dbReference>
<evidence type="ECO:0000313" key="6">
    <source>
        <dbReference type="Proteomes" id="UP000612361"/>
    </source>
</evidence>
<dbReference type="EMBL" id="JACOGG010000010">
    <property type="protein sequence ID" value="MBC3935906.1"/>
    <property type="molecule type" value="Genomic_DNA"/>
</dbReference>
<feature type="region of interest" description="Disordered" evidence="3">
    <location>
        <begin position="1"/>
        <end position="20"/>
    </location>
</feature>
<reference evidence="5" key="1">
    <citation type="submission" date="2020-08" db="EMBL/GenBank/DDBJ databases">
        <title>Novel species isolated from subtropical streams in China.</title>
        <authorList>
            <person name="Lu H."/>
        </authorList>
    </citation>
    <scope>NUCLEOTIDE SEQUENCE</scope>
    <source>
        <strain evidence="5">CY7W</strain>
    </source>
</reference>
<evidence type="ECO:0000259" key="4">
    <source>
        <dbReference type="Pfam" id="PF14870"/>
    </source>
</evidence>
<dbReference type="InterPro" id="IPR028203">
    <property type="entry name" value="PSII_CF48-like_dom"/>
</dbReference>
<evidence type="ECO:0000256" key="2">
    <source>
        <dbReference type="ARBA" id="ARBA00023276"/>
    </source>
</evidence>
<dbReference type="Proteomes" id="UP000612361">
    <property type="component" value="Unassembled WGS sequence"/>
</dbReference>